<reference evidence="6 7" key="1">
    <citation type="submission" date="2022-09" db="EMBL/GenBank/DDBJ databases">
        <authorList>
            <person name="Han X.L."/>
            <person name="Wang Q."/>
            <person name="Lu T."/>
        </authorList>
    </citation>
    <scope>NUCLEOTIDE SEQUENCE [LARGE SCALE GENOMIC DNA]</scope>
    <source>
        <strain evidence="6 7">WQ 127069</strain>
    </source>
</reference>
<sequence length="144" mass="15497">MAPLYTLIISLLSFRLFGVLGWSYFISWHASLQAAVAVMLLLTASAHFGKRRPDLIRMVPSWLPEPGRIVTITGWLELAAAAGILIPGISQLTSICLVILLIAMFPANIQAARQGLTINGKPTPPLGIRSLLQIIFVVAVLIAG</sequence>
<evidence type="ECO:0000313" key="6">
    <source>
        <dbReference type="EMBL" id="MCU6796707.1"/>
    </source>
</evidence>
<keyword evidence="3 5" id="KW-1133">Transmembrane helix</keyword>
<keyword evidence="2 5" id="KW-0812">Transmembrane</keyword>
<dbReference type="RefSeq" id="WP_262687552.1">
    <property type="nucleotide sequence ID" value="NZ_JAOQIO010000107.1"/>
</dbReference>
<proteinExistence type="predicted"/>
<feature type="transmembrane region" description="Helical" evidence="5">
    <location>
        <begin position="32"/>
        <end position="49"/>
    </location>
</feature>
<evidence type="ECO:0000256" key="1">
    <source>
        <dbReference type="ARBA" id="ARBA00004141"/>
    </source>
</evidence>
<evidence type="ECO:0000256" key="2">
    <source>
        <dbReference type="ARBA" id="ARBA00022692"/>
    </source>
</evidence>
<feature type="transmembrane region" description="Helical" evidence="5">
    <location>
        <begin position="7"/>
        <end position="26"/>
    </location>
</feature>
<comment type="caution">
    <text evidence="6">The sequence shown here is derived from an EMBL/GenBank/DDBJ whole genome shotgun (WGS) entry which is preliminary data.</text>
</comment>
<comment type="subcellular location">
    <subcellularLocation>
        <location evidence="1">Membrane</location>
        <topology evidence="1">Multi-pass membrane protein</topology>
    </subcellularLocation>
</comment>
<dbReference type="EMBL" id="JAOQIO010000107">
    <property type="protein sequence ID" value="MCU6796707.1"/>
    <property type="molecule type" value="Genomic_DNA"/>
</dbReference>
<evidence type="ECO:0000256" key="3">
    <source>
        <dbReference type="ARBA" id="ARBA00022989"/>
    </source>
</evidence>
<name>A0ABT2USD7_9BACL</name>
<protein>
    <submittedName>
        <fullName evidence="6">DoxX family protein</fullName>
    </submittedName>
</protein>
<evidence type="ECO:0000313" key="7">
    <source>
        <dbReference type="Proteomes" id="UP001652445"/>
    </source>
</evidence>
<organism evidence="6 7">
    <name type="scientific">Paenibacillus baimaensis</name>
    <dbReference type="NCBI Taxonomy" id="2982185"/>
    <lineage>
        <taxon>Bacteria</taxon>
        <taxon>Bacillati</taxon>
        <taxon>Bacillota</taxon>
        <taxon>Bacilli</taxon>
        <taxon>Bacillales</taxon>
        <taxon>Paenibacillaceae</taxon>
        <taxon>Paenibacillus</taxon>
    </lineage>
</organism>
<evidence type="ECO:0000256" key="5">
    <source>
        <dbReference type="SAM" id="Phobius"/>
    </source>
</evidence>
<keyword evidence="4 5" id="KW-0472">Membrane</keyword>
<feature type="transmembrane region" description="Helical" evidence="5">
    <location>
        <begin position="126"/>
        <end position="143"/>
    </location>
</feature>
<dbReference type="InterPro" id="IPR032808">
    <property type="entry name" value="DoxX"/>
</dbReference>
<gene>
    <name evidence="6" type="ORF">OB236_31730</name>
</gene>
<accession>A0ABT2USD7</accession>
<keyword evidence="7" id="KW-1185">Reference proteome</keyword>
<feature type="transmembrane region" description="Helical" evidence="5">
    <location>
        <begin position="78"/>
        <end position="106"/>
    </location>
</feature>
<dbReference type="Pfam" id="PF13564">
    <property type="entry name" value="DoxX_2"/>
    <property type="match status" value="1"/>
</dbReference>
<dbReference type="PANTHER" id="PTHR36974:SF1">
    <property type="entry name" value="DOXX FAMILY MEMBRANE PROTEIN"/>
    <property type="match status" value="1"/>
</dbReference>
<dbReference type="PANTHER" id="PTHR36974">
    <property type="entry name" value="MEMBRANE PROTEIN-RELATED"/>
    <property type="match status" value="1"/>
</dbReference>
<dbReference type="Proteomes" id="UP001652445">
    <property type="component" value="Unassembled WGS sequence"/>
</dbReference>
<evidence type="ECO:0000256" key="4">
    <source>
        <dbReference type="ARBA" id="ARBA00023136"/>
    </source>
</evidence>